<protein>
    <submittedName>
        <fullName evidence="2">Helix-turn-helix domain-containing protein</fullName>
    </submittedName>
</protein>
<name>A0ABU9TFD8_9GAMM</name>
<evidence type="ECO:0000259" key="1">
    <source>
        <dbReference type="Pfam" id="PF12728"/>
    </source>
</evidence>
<comment type="caution">
    <text evidence="2">The sequence shown here is derived from an EMBL/GenBank/DDBJ whole genome shotgun (WGS) entry which is preliminary data.</text>
</comment>
<dbReference type="EMBL" id="JBBMQX010000005">
    <property type="protein sequence ID" value="MEM5532431.1"/>
    <property type="molecule type" value="Genomic_DNA"/>
</dbReference>
<dbReference type="Pfam" id="PF12728">
    <property type="entry name" value="HTH_17"/>
    <property type="match status" value="1"/>
</dbReference>
<evidence type="ECO:0000313" key="2">
    <source>
        <dbReference type="EMBL" id="MEM5532431.1"/>
    </source>
</evidence>
<keyword evidence="3" id="KW-1185">Reference proteome</keyword>
<dbReference type="RefSeq" id="WP_008138913.1">
    <property type="nucleotide sequence ID" value="NZ_JBBMQX010000005.1"/>
</dbReference>
<proteinExistence type="predicted"/>
<dbReference type="InterPro" id="IPR041657">
    <property type="entry name" value="HTH_17"/>
</dbReference>
<feature type="domain" description="Helix-turn-helix" evidence="1">
    <location>
        <begin position="7"/>
        <end position="64"/>
    </location>
</feature>
<reference evidence="2 3" key="1">
    <citation type="submission" date="2024-03" db="EMBL/GenBank/DDBJ databases">
        <title>Community enrichment and isolation of bacterial strains for fucoidan degradation.</title>
        <authorList>
            <person name="Sichert A."/>
        </authorList>
    </citation>
    <scope>NUCLEOTIDE SEQUENCE [LARGE SCALE GENOMIC DNA]</scope>
    <source>
        <strain evidence="2 3">AS26</strain>
    </source>
</reference>
<gene>
    <name evidence="2" type="ORF">WNY57_08335</name>
</gene>
<sequence length="75" mass="8863">MKIKQQFYTLEEVADAMRISKQTLYNKLCDNRKGKSEHLLPPYIKQGGKTLFPISEFHNWIKEQPLIKSESVMHQ</sequence>
<accession>A0ABU9TFD8</accession>
<evidence type="ECO:0000313" key="3">
    <source>
        <dbReference type="Proteomes" id="UP001457661"/>
    </source>
</evidence>
<dbReference type="Proteomes" id="UP001457661">
    <property type="component" value="Unassembled WGS sequence"/>
</dbReference>
<organism evidence="2 3">
    <name type="scientific">Pseudoalteromonas arctica</name>
    <dbReference type="NCBI Taxonomy" id="394751"/>
    <lineage>
        <taxon>Bacteria</taxon>
        <taxon>Pseudomonadati</taxon>
        <taxon>Pseudomonadota</taxon>
        <taxon>Gammaproteobacteria</taxon>
        <taxon>Alteromonadales</taxon>
        <taxon>Pseudoalteromonadaceae</taxon>
        <taxon>Pseudoalteromonas</taxon>
    </lineage>
</organism>